<dbReference type="GO" id="GO:0004674">
    <property type="term" value="F:protein serine/threonine kinase activity"/>
    <property type="evidence" value="ECO:0007669"/>
    <property type="project" value="UniProtKB-KW"/>
</dbReference>
<dbReference type="AlphaFoldDB" id="A0A6H9UT97"/>
<dbReference type="PANTHER" id="PTHR35526">
    <property type="entry name" value="ANTI-SIGMA-F FACTOR RSBW-RELATED"/>
    <property type="match status" value="1"/>
</dbReference>
<dbReference type="EMBL" id="VZRB01000034">
    <property type="protein sequence ID" value="KAB1141128.1"/>
    <property type="molecule type" value="Genomic_DNA"/>
</dbReference>
<protein>
    <submittedName>
        <fullName evidence="3">ATP-binding protein</fullName>
    </submittedName>
</protein>
<keyword evidence="1" id="KW-0418">Kinase</keyword>
<comment type="caution">
    <text evidence="3">The sequence shown here is derived from an EMBL/GenBank/DDBJ whole genome shotgun (WGS) entry which is preliminary data.</text>
</comment>
<dbReference type="Pfam" id="PF13581">
    <property type="entry name" value="HATPase_c_2"/>
    <property type="match status" value="1"/>
</dbReference>
<dbReference type="InterPro" id="IPR036890">
    <property type="entry name" value="HATPase_C_sf"/>
</dbReference>
<organism evidence="3 4">
    <name type="scientific">Streptomyces luteolifulvus</name>
    <dbReference type="NCBI Taxonomy" id="2615112"/>
    <lineage>
        <taxon>Bacteria</taxon>
        <taxon>Bacillati</taxon>
        <taxon>Actinomycetota</taxon>
        <taxon>Actinomycetes</taxon>
        <taxon>Kitasatosporales</taxon>
        <taxon>Streptomycetaceae</taxon>
        <taxon>Streptomyces</taxon>
    </lineage>
</organism>
<keyword evidence="1" id="KW-0723">Serine/threonine-protein kinase</keyword>
<reference evidence="3 4" key="1">
    <citation type="submission" date="2019-09" db="EMBL/GenBank/DDBJ databases">
        <title>Screening of Novel Bioactive Compounds from Soil-Associated.</title>
        <authorList>
            <person name="Zhao S."/>
        </authorList>
    </citation>
    <scope>NUCLEOTIDE SEQUENCE [LARGE SCALE GENOMIC DNA]</scope>
    <source>
        <strain evidence="3 4">HIT-DPA4</strain>
    </source>
</reference>
<evidence type="ECO:0000256" key="1">
    <source>
        <dbReference type="ARBA" id="ARBA00022527"/>
    </source>
</evidence>
<dbReference type="Proteomes" id="UP000442707">
    <property type="component" value="Unassembled WGS sequence"/>
</dbReference>
<accession>A0A6H9UT97</accession>
<dbReference type="Gene3D" id="3.30.565.10">
    <property type="entry name" value="Histidine kinase-like ATPase, C-terminal domain"/>
    <property type="match status" value="1"/>
</dbReference>
<evidence type="ECO:0000313" key="3">
    <source>
        <dbReference type="EMBL" id="KAB1141128.1"/>
    </source>
</evidence>
<keyword evidence="1" id="KW-0808">Transferase</keyword>
<sequence length="154" mass="16885">MTSLSTRVQADPADHPAYSRTCRCEPSTAEIGRKLVRDALGAWDLDDLAGLAELIISELVANAVRHTSCQSIRLTVGRPSTTWVRVGVLDQAPWRLPVLSPADDDDEAGRGLLLIDAVACRWGYDLHSSGRRPWGKEVWAELLTDADVPIGEQR</sequence>
<dbReference type="CDD" id="cd16936">
    <property type="entry name" value="HATPase_RsbW-like"/>
    <property type="match status" value="1"/>
</dbReference>
<dbReference type="GO" id="GO:0005524">
    <property type="term" value="F:ATP binding"/>
    <property type="evidence" value="ECO:0007669"/>
    <property type="project" value="UniProtKB-KW"/>
</dbReference>
<dbReference type="InterPro" id="IPR050267">
    <property type="entry name" value="Anti-sigma-factor_SerPK"/>
</dbReference>
<dbReference type="SUPFAM" id="SSF55874">
    <property type="entry name" value="ATPase domain of HSP90 chaperone/DNA topoisomerase II/histidine kinase"/>
    <property type="match status" value="1"/>
</dbReference>
<keyword evidence="4" id="KW-1185">Reference proteome</keyword>
<keyword evidence="3" id="KW-0547">Nucleotide-binding</keyword>
<dbReference type="PANTHER" id="PTHR35526:SF3">
    <property type="entry name" value="ANTI-SIGMA-F FACTOR RSBW"/>
    <property type="match status" value="1"/>
</dbReference>
<evidence type="ECO:0000313" key="4">
    <source>
        <dbReference type="Proteomes" id="UP000442707"/>
    </source>
</evidence>
<name>A0A6H9UT97_9ACTN</name>
<dbReference type="RefSeq" id="WP_150955718.1">
    <property type="nucleotide sequence ID" value="NZ_VZRB01000034.1"/>
</dbReference>
<keyword evidence="3" id="KW-0067">ATP-binding</keyword>
<evidence type="ECO:0000259" key="2">
    <source>
        <dbReference type="Pfam" id="PF13581"/>
    </source>
</evidence>
<dbReference type="InterPro" id="IPR003594">
    <property type="entry name" value="HATPase_dom"/>
</dbReference>
<gene>
    <name evidence="3" type="ORF">F7R91_33500</name>
</gene>
<feature type="domain" description="Histidine kinase/HSP90-like ATPase" evidence="2">
    <location>
        <begin position="47"/>
        <end position="124"/>
    </location>
</feature>
<proteinExistence type="predicted"/>